<dbReference type="GeneID" id="36284168"/>
<reference evidence="1" key="1">
    <citation type="submission" date="2016-03" db="EMBL/GenBank/DDBJ databases">
        <title>Updated assembly of Pseudogymnoascus destructans, the fungus causing white-nose syndrome of bats.</title>
        <authorList>
            <person name="Palmer J.M."/>
            <person name="Drees K.P."/>
            <person name="Foster J.T."/>
            <person name="Lindner D.L."/>
        </authorList>
    </citation>
    <scope>NUCLEOTIDE SEQUENCE [LARGE SCALE GENOMIC DNA]</scope>
    <source>
        <strain evidence="1">20631-21</strain>
    </source>
</reference>
<dbReference type="Proteomes" id="UP000077154">
    <property type="component" value="Unassembled WGS sequence"/>
</dbReference>
<dbReference type="OrthoDB" id="94039at2759"/>
<dbReference type="eggNOG" id="ENOG502S3SW">
    <property type="taxonomic scope" value="Eukaryota"/>
</dbReference>
<sequence>MSTTNFNIKEHVVEAQHIREYARATSFSEEEILKLSIKQYTPLDNPNPQPGDVTIIGAHANGFPKELYEALWDELCLRSKANGFRIRSIWIADAAHQNQSAILNEEKLGNDPSWMDHPRDLLHMINHFRKEMPLPLFGVGHSFGGNNLASLSLIHPRLFTSLTLLDPVIFGQPLTSGDGRGAPMASTFRRDLWPSREAAAAGFRRNPFYKSWDPRVLEAWNKHGVRETPTLLYPNEKGSVTLSTPKYHEVQTFIRPTFSDPNNGPLAPITHYSHPDIDQSVPSTEPFYSPAPSMVLAQLPHLRPSVLYIFGGTSFMASPALNAEKMRVTGTGTGGSGGAAKWRVTEVVLEGIGHLVAMEAPVQTAENTAKWIGQEMQLWRQEAEKFAGWAKMGVIEKQVISEKWKNILTGDPKKRKVTDGAVKL</sequence>
<dbReference type="SUPFAM" id="SSF53474">
    <property type="entry name" value="alpha/beta-Hydrolases"/>
    <property type="match status" value="1"/>
</dbReference>
<dbReference type="RefSeq" id="XP_024327533.1">
    <property type="nucleotide sequence ID" value="XM_024464761.1"/>
</dbReference>
<accession>A0A177AKE1</accession>
<gene>
    <name evidence="1" type="ORF">VC83_01076</name>
</gene>
<dbReference type="EMBL" id="KV441387">
    <property type="protein sequence ID" value="OAF62260.2"/>
    <property type="molecule type" value="Genomic_DNA"/>
</dbReference>
<dbReference type="Gene3D" id="3.40.50.1820">
    <property type="entry name" value="alpha/beta hydrolase"/>
    <property type="match status" value="1"/>
</dbReference>
<dbReference type="VEuPathDB" id="FungiDB:GMDG_00439"/>
<name>A0A177AKE1_9PEZI</name>
<organism evidence="1">
    <name type="scientific">Pseudogymnoascus destructans</name>
    <dbReference type="NCBI Taxonomy" id="655981"/>
    <lineage>
        <taxon>Eukaryota</taxon>
        <taxon>Fungi</taxon>
        <taxon>Dikarya</taxon>
        <taxon>Ascomycota</taxon>
        <taxon>Pezizomycotina</taxon>
        <taxon>Leotiomycetes</taxon>
        <taxon>Thelebolales</taxon>
        <taxon>Thelebolaceae</taxon>
        <taxon>Pseudogymnoascus</taxon>
    </lineage>
</organism>
<protein>
    <submittedName>
        <fullName evidence="1">Uncharacterized protein</fullName>
    </submittedName>
</protein>
<evidence type="ECO:0000313" key="1">
    <source>
        <dbReference type="EMBL" id="OAF62260.2"/>
    </source>
</evidence>
<dbReference type="AlphaFoldDB" id="A0A177AKE1"/>
<dbReference type="InterPro" id="IPR029058">
    <property type="entry name" value="AB_hydrolase_fold"/>
</dbReference>
<proteinExistence type="predicted"/>